<dbReference type="AlphaFoldDB" id="A0A8K0W3D1"/>
<keyword evidence="1" id="KW-0472">Membrane</keyword>
<protein>
    <recommendedName>
        <fullName evidence="2">DUF2231 domain-containing protein</fullName>
    </recommendedName>
</protein>
<keyword evidence="1" id="KW-1133">Transmembrane helix</keyword>
<feature type="transmembrane region" description="Helical" evidence="1">
    <location>
        <begin position="132"/>
        <end position="156"/>
    </location>
</feature>
<sequence>MSHPAHPATVHFPITTTFLTGALDAVYFASTYAPTATAVASAFKTFDIQIQPSLFPTLSYYTTILTLLFSAPAVATGVQQLMPTIQRDGFSSKKAKVGALHAVLNDITVVGALYNWWSRRSNPGLVPSNENILISTVLAVPTVLFAAYLGGSLVYIHGMGFQNRSVKKKQ</sequence>
<feature type="transmembrane region" description="Helical" evidence="1">
    <location>
        <begin position="58"/>
        <end position="78"/>
    </location>
</feature>
<keyword evidence="4" id="KW-1185">Reference proteome</keyword>
<dbReference type="EMBL" id="JAGMVJ010000002">
    <property type="protein sequence ID" value="KAH7093318.1"/>
    <property type="molecule type" value="Genomic_DNA"/>
</dbReference>
<evidence type="ECO:0000313" key="4">
    <source>
        <dbReference type="Proteomes" id="UP000813461"/>
    </source>
</evidence>
<reference evidence="3" key="1">
    <citation type="journal article" date="2021" name="Nat. Commun.">
        <title>Genetic determinants of endophytism in the Arabidopsis root mycobiome.</title>
        <authorList>
            <person name="Mesny F."/>
            <person name="Miyauchi S."/>
            <person name="Thiergart T."/>
            <person name="Pickel B."/>
            <person name="Atanasova L."/>
            <person name="Karlsson M."/>
            <person name="Huettel B."/>
            <person name="Barry K.W."/>
            <person name="Haridas S."/>
            <person name="Chen C."/>
            <person name="Bauer D."/>
            <person name="Andreopoulos W."/>
            <person name="Pangilinan J."/>
            <person name="LaButti K."/>
            <person name="Riley R."/>
            <person name="Lipzen A."/>
            <person name="Clum A."/>
            <person name="Drula E."/>
            <person name="Henrissat B."/>
            <person name="Kohler A."/>
            <person name="Grigoriev I.V."/>
            <person name="Martin F.M."/>
            <person name="Hacquard S."/>
        </authorList>
    </citation>
    <scope>NUCLEOTIDE SEQUENCE</scope>
    <source>
        <strain evidence="3">MPI-SDFR-AT-0120</strain>
    </source>
</reference>
<organism evidence="3 4">
    <name type="scientific">Paraphoma chrysanthemicola</name>
    <dbReference type="NCBI Taxonomy" id="798071"/>
    <lineage>
        <taxon>Eukaryota</taxon>
        <taxon>Fungi</taxon>
        <taxon>Dikarya</taxon>
        <taxon>Ascomycota</taxon>
        <taxon>Pezizomycotina</taxon>
        <taxon>Dothideomycetes</taxon>
        <taxon>Pleosporomycetidae</taxon>
        <taxon>Pleosporales</taxon>
        <taxon>Pleosporineae</taxon>
        <taxon>Phaeosphaeriaceae</taxon>
        <taxon>Paraphoma</taxon>
    </lineage>
</organism>
<dbReference type="Pfam" id="PF09990">
    <property type="entry name" value="DUF2231"/>
    <property type="match status" value="1"/>
</dbReference>
<dbReference type="OrthoDB" id="2580011at2759"/>
<name>A0A8K0W3D1_9PLEO</name>
<dbReference type="Proteomes" id="UP000813461">
    <property type="component" value="Unassembled WGS sequence"/>
</dbReference>
<feature type="transmembrane region" description="Helical" evidence="1">
    <location>
        <begin position="99"/>
        <end position="117"/>
    </location>
</feature>
<gene>
    <name evidence="3" type="ORF">FB567DRAFT_172403</name>
</gene>
<accession>A0A8K0W3D1</accession>
<proteinExistence type="predicted"/>
<comment type="caution">
    <text evidence="3">The sequence shown here is derived from an EMBL/GenBank/DDBJ whole genome shotgun (WGS) entry which is preliminary data.</text>
</comment>
<feature type="domain" description="DUF2231" evidence="2">
    <location>
        <begin position="3"/>
        <end position="162"/>
    </location>
</feature>
<evidence type="ECO:0000256" key="1">
    <source>
        <dbReference type="SAM" id="Phobius"/>
    </source>
</evidence>
<keyword evidence="1" id="KW-0812">Transmembrane</keyword>
<evidence type="ECO:0000259" key="2">
    <source>
        <dbReference type="Pfam" id="PF09990"/>
    </source>
</evidence>
<evidence type="ECO:0000313" key="3">
    <source>
        <dbReference type="EMBL" id="KAH7093318.1"/>
    </source>
</evidence>
<dbReference type="InterPro" id="IPR019251">
    <property type="entry name" value="DUF2231_TM"/>
</dbReference>